<evidence type="ECO:0000256" key="4">
    <source>
        <dbReference type="ARBA" id="ARBA00022842"/>
    </source>
</evidence>
<proteinExistence type="predicted"/>
<evidence type="ECO:0000259" key="5">
    <source>
        <dbReference type="Pfam" id="PF08544"/>
    </source>
</evidence>
<feature type="non-terminal residue" evidence="6">
    <location>
        <position position="1"/>
    </location>
</feature>
<evidence type="ECO:0000256" key="3">
    <source>
        <dbReference type="ARBA" id="ARBA00022777"/>
    </source>
</evidence>
<comment type="caution">
    <text evidence="6">The sequence shown here is derived from an EMBL/GenBank/DDBJ whole genome shotgun (WGS) entry which is preliminary data.</text>
</comment>
<gene>
    <name evidence="6" type="ORF">LCGC14_2055300</name>
</gene>
<evidence type="ECO:0000256" key="2">
    <source>
        <dbReference type="ARBA" id="ARBA00022679"/>
    </source>
</evidence>
<keyword evidence="3" id="KW-0418">Kinase</keyword>
<reference evidence="6" key="1">
    <citation type="journal article" date="2015" name="Nature">
        <title>Complex archaea that bridge the gap between prokaryotes and eukaryotes.</title>
        <authorList>
            <person name="Spang A."/>
            <person name="Saw J.H."/>
            <person name="Jorgensen S.L."/>
            <person name="Zaremba-Niedzwiedzka K."/>
            <person name="Martijn J."/>
            <person name="Lind A.E."/>
            <person name="van Eijk R."/>
            <person name="Schleper C."/>
            <person name="Guy L."/>
            <person name="Ettema T.J."/>
        </authorList>
    </citation>
    <scope>NUCLEOTIDE SEQUENCE</scope>
</reference>
<dbReference type="InterPro" id="IPR013750">
    <property type="entry name" value="GHMP_kinase_C_dom"/>
</dbReference>
<dbReference type="InterPro" id="IPR036554">
    <property type="entry name" value="GHMP_kinase_C_sf"/>
</dbReference>
<dbReference type="PANTHER" id="PTHR43290:SF2">
    <property type="entry name" value="MEVALONATE KINASE"/>
    <property type="match status" value="1"/>
</dbReference>
<keyword evidence="2" id="KW-0808">Transferase</keyword>
<dbReference type="InterPro" id="IPR006205">
    <property type="entry name" value="Mev_gal_kin"/>
</dbReference>
<sequence>YGGLLLYQIKEKTKMFEQINIREPLRVVLANSGITADTSKLDIYVEREKERDPAGFLSRLDTIRGQVNEMKKAVEAYDLETVGRIMTANHQMLIEMELSHEKLVYLCEKAIGMGALGAKLTGGGRGGYMVALTPNEGLQNEIATAFEQEGFKVITAMIGQS</sequence>
<dbReference type="PANTHER" id="PTHR43290">
    <property type="entry name" value="MEVALONATE KINASE"/>
    <property type="match status" value="1"/>
</dbReference>
<dbReference type="GO" id="GO:0019287">
    <property type="term" value="P:isopentenyl diphosphate biosynthetic process, mevalonate pathway"/>
    <property type="evidence" value="ECO:0007669"/>
    <property type="project" value="TreeGrafter"/>
</dbReference>
<keyword evidence="4" id="KW-0460">Magnesium</keyword>
<dbReference type="GO" id="GO:0005829">
    <property type="term" value="C:cytosol"/>
    <property type="evidence" value="ECO:0007669"/>
    <property type="project" value="TreeGrafter"/>
</dbReference>
<dbReference type="GO" id="GO:0005524">
    <property type="term" value="F:ATP binding"/>
    <property type="evidence" value="ECO:0007669"/>
    <property type="project" value="InterPro"/>
</dbReference>
<dbReference type="AlphaFoldDB" id="A0A0F9FAA8"/>
<dbReference type="SUPFAM" id="SSF55060">
    <property type="entry name" value="GHMP Kinase, C-terminal domain"/>
    <property type="match status" value="1"/>
</dbReference>
<name>A0A0F9FAA8_9ZZZZ</name>
<keyword evidence="1" id="KW-0963">Cytoplasm</keyword>
<accession>A0A0F9FAA8</accession>
<organism evidence="6">
    <name type="scientific">marine sediment metagenome</name>
    <dbReference type="NCBI Taxonomy" id="412755"/>
    <lineage>
        <taxon>unclassified sequences</taxon>
        <taxon>metagenomes</taxon>
        <taxon>ecological metagenomes</taxon>
    </lineage>
</organism>
<dbReference type="EMBL" id="LAZR01024360">
    <property type="protein sequence ID" value="KKL75401.1"/>
    <property type="molecule type" value="Genomic_DNA"/>
</dbReference>
<dbReference type="Pfam" id="PF08544">
    <property type="entry name" value="GHMP_kinases_C"/>
    <property type="match status" value="1"/>
</dbReference>
<dbReference type="Gene3D" id="3.30.70.890">
    <property type="entry name" value="GHMP kinase, C-terminal domain"/>
    <property type="match status" value="1"/>
</dbReference>
<evidence type="ECO:0000256" key="1">
    <source>
        <dbReference type="ARBA" id="ARBA00022490"/>
    </source>
</evidence>
<protein>
    <recommendedName>
        <fullName evidence="5">GHMP kinase C-terminal domain-containing protein</fullName>
    </recommendedName>
</protein>
<dbReference type="GO" id="GO:0004496">
    <property type="term" value="F:mevalonate kinase activity"/>
    <property type="evidence" value="ECO:0007669"/>
    <property type="project" value="InterPro"/>
</dbReference>
<feature type="domain" description="GHMP kinase C-terminal" evidence="5">
    <location>
        <begin position="70"/>
        <end position="149"/>
    </location>
</feature>
<evidence type="ECO:0000313" key="6">
    <source>
        <dbReference type="EMBL" id="KKL75401.1"/>
    </source>
</evidence>